<dbReference type="InterPro" id="IPR036388">
    <property type="entry name" value="WH-like_DNA-bd_sf"/>
</dbReference>
<sequence length="98" mass="10973">MAGTRKVYTAEFKLSAVQMITEQKLSVAEVARRLGVTENQLHDGKKAVLKKGAEAFPGSGHLTPVEEELRQLRADVKRLEMERDILNKATAFFVTQMN</sequence>
<keyword evidence="1" id="KW-0175">Coiled coil</keyword>
<evidence type="ECO:0000256" key="1">
    <source>
        <dbReference type="SAM" id="Coils"/>
    </source>
</evidence>
<dbReference type="PANTHER" id="PTHR33215">
    <property type="entry name" value="PROTEIN DISTAL ANTENNA"/>
    <property type="match status" value="1"/>
</dbReference>
<name>A0A2Z3HE01_9BACT</name>
<dbReference type="GO" id="GO:0004803">
    <property type="term" value="F:transposase activity"/>
    <property type="evidence" value="ECO:0007669"/>
    <property type="project" value="InterPro"/>
</dbReference>
<dbReference type="KEGG" id="gog:C1280_35770"/>
<evidence type="ECO:0008006" key="4">
    <source>
        <dbReference type="Google" id="ProtNLM"/>
    </source>
</evidence>
<feature type="coiled-coil region" evidence="1">
    <location>
        <begin position="62"/>
        <end position="89"/>
    </location>
</feature>
<keyword evidence="3" id="KW-1185">Reference proteome</keyword>
<dbReference type="PANTHER" id="PTHR33215:SF13">
    <property type="entry name" value="PROTEIN DISTAL ANTENNA"/>
    <property type="match status" value="1"/>
</dbReference>
<dbReference type="Pfam" id="PF01527">
    <property type="entry name" value="HTH_Tnp_1"/>
    <property type="match status" value="1"/>
</dbReference>
<organism evidence="2 3">
    <name type="scientific">Gemmata obscuriglobus</name>
    <dbReference type="NCBI Taxonomy" id="114"/>
    <lineage>
        <taxon>Bacteria</taxon>
        <taxon>Pseudomonadati</taxon>
        <taxon>Planctomycetota</taxon>
        <taxon>Planctomycetia</taxon>
        <taxon>Gemmatales</taxon>
        <taxon>Gemmataceae</taxon>
        <taxon>Gemmata</taxon>
    </lineage>
</organism>
<gene>
    <name evidence="2" type="ORF">C1280_35770</name>
</gene>
<dbReference type="SUPFAM" id="SSF46689">
    <property type="entry name" value="Homeodomain-like"/>
    <property type="match status" value="1"/>
</dbReference>
<protein>
    <recommendedName>
        <fullName evidence="4">Transposase</fullName>
    </recommendedName>
</protein>
<evidence type="ECO:0000313" key="2">
    <source>
        <dbReference type="EMBL" id="AWM41827.1"/>
    </source>
</evidence>
<dbReference type="Gene3D" id="1.10.10.10">
    <property type="entry name" value="Winged helix-like DNA-binding domain superfamily/Winged helix DNA-binding domain"/>
    <property type="match status" value="1"/>
</dbReference>
<accession>A0A2Z3HE01</accession>
<proteinExistence type="predicted"/>
<dbReference type="EMBL" id="CP025958">
    <property type="protein sequence ID" value="AWM41827.1"/>
    <property type="molecule type" value="Genomic_DNA"/>
</dbReference>
<reference evidence="2 3" key="1">
    <citation type="submission" date="2018-01" db="EMBL/GenBank/DDBJ databases">
        <title>G. obscuriglobus.</title>
        <authorList>
            <person name="Franke J."/>
            <person name="Blomberg W."/>
            <person name="Selmecki A."/>
        </authorList>
    </citation>
    <scope>NUCLEOTIDE SEQUENCE [LARGE SCALE GENOMIC DNA]</scope>
    <source>
        <strain evidence="2 3">DSM 5831</strain>
    </source>
</reference>
<dbReference type="AlphaFoldDB" id="A0A2Z3HE01"/>
<dbReference type="Proteomes" id="UP000245802">
    <property type="component" value="Chromosome"/>
</dbReference>
<evidence type="ECO:0000313" key="3">
    <source>
        <dbReference type="Proteomes" id="UP000245802"/>
    </source>
</evidence>
<dbReference type="InterPro" id="IPR002514">
    <property type="entry name" value="Transposase_8"/>
</dbReference>
<dbReference type="GO" id="GO:0006313">
    <property type="term" value="P:DNA transposition"/>
    <property type="evidence" value="ECO:0007669"/>
    <property type="project" value="InterPro"/>
</dbReference>
<dbReference type="InterPro" id="IPR009057">
    <property type="entry name" value="Homeodomain-like_sf"/>
</dbReference>
<dbReference type="OrthoDB" id="217723at2"/>
<dbReference type="InterPro" id="IPR051839">
    <property type="entry name" value="RD_transcriptional_regulator"/>
</dbReference>
<dbReference type="GO" id="GO:0003677">
    <property type="term" value="F:DNA binding"/>
    <property type="evidence" value="ECO:0007669"/>
    <property type="project" value="InterPro"/>
</dbReference>